<protein>
    <submittedName>
        <fullName evidence="1">9577_t:CDS:1</fullName>
    </submittedName>
</protein>
<feature type="non-terminal residue" evidence="1">
    <location>
        <position position="1"/>
    </location>
</feature>
<gene>
    <name evidence="1" type="ORF">SCALOS_LOCUS6422</name>
</gene>
<accession>A0ACA9MG42</accession>
<evidence type="ECO:0000313" key="2">
    <source>
        <dbReference type="Proteomes" id="UP000789860"/>
    </source>
</evidence>
<sequence length="500" mass="56898">LSPQMPGSIPRVSVGFRHEVEVDLNGTIKLVDLVDYEKTVCQETWKILINLVDKIKTKKIKASFFNATPQGGGVALMRHALIRLCRFFKLDIHWFVAKPSPEIFDITKRKFHNILQGVEPPNTRLTQNDKDAFIAWSNNNVELFWGYEDGPIKTSDVIIIDDPQVCANLIRDNPTGPQAEVWNFLWEFISQADLFISHPIENFVPDNVPPEKVVLLPASTDPLDGLNKNLSQSDLEYYKLVYNRLSIDQCDVEINFNRPYIIQIARFDPSKGIPLVIESFKIFRDKLKREGWSPDKMPSLIICGASSIDDPDGTPMFEQTYLSLHRPEYADIVDDVSIVRLPACDQIFNTMLRCARVALQLSTKEGFEIKVTEALAKGVPVIAARAGGIPLQIKHEETGFLVDVGDTAQVADYLFALFTNDELYQKMSFLAKSIMNEQYFTVFQTLNWLYLIDHFASIRMNISKETSDGYDDTVIGNYKWVKELWAEQYGFTDCKSLGCN</sequence>
<evidence type="ECO:0000313" key="1">
    <source>
        <dbReference type="EMBL" id="CAG8586699.1"/>
    </source>
</evidence>
<dbReference type="Proteomes" id="UP000789860">
    <property type="component" value="Unassembled WGS sequence"/>
</dbReference>
<reference evidence="1" key="1">
    <citation type="submission" date="2021-06" db="EMBL/GenBank/DDBJ databases">
        <authorList>
            <person name="Kallberg Y."/>
            <person name="Tangrot J."/>
            <person name="Rosling A."/>
        </authorList>
    </citation>
    <scope>NUCLEOTIDE SEQUENCE</scope>
    <source>
        <strain evidence="1">AU212A</strain>
    </source>
</reference>
<keyword evidence="2" id="KW-1185">Reference proteome</keyword>
<proteinExistence type="predicted"/>
<comment type="caution">
    <text evidence="1">The sequence shown here is derived from an EMBL/GenBank/DDBJ whole genome shotgun (WGS) entry which is preliminary data.</text>
</comment>
<name>A0ACA9MG42_9GLOM</name>
<dbReference type="EMBL" id="CAJVPM010012220">
    <property type="protein sequence ID" value="CAG8586699.1"/>
    <property type="molecule type" value="Genomic_DNA"/>
</dbReference>
<organism evidence="1 2">
    <name type="scientific">Scutellospora calospora</name>
    <dbReference type="NCBI Taxonomy" id="85575"/>
    <lineage>
        <taxon>Eukaryota</taxon>
        <taxon>Fungi</taxon>
        <taxon>Fungi incertae sedis</taxon>
        <taxon>Mucoromycota</taxon>
        <taxon>Glomeromycotina</taxon>
        <taxon>Glomeromycetes</taxon>
        <taxon>Diversisporales</taxon>
        <taxon>Gigasporaceae</taxon>
        <taxon>Scutellospora</taxon>
    </lineage>
</organism>